<evidence type="ECO:0000256" key="3">
    <source>
        <dbReference type="ARBA" id="ARBA00022801"/>
    </source>
</evidence>
<dbReference type="InterPro" id="IPR001915">
    <property type="entry name" value="Peptidase_M48"/>
</dbReference>
<feature type="compositionally biased region" description="Basic residues" evidence="7">
    <location>
        <begin position="177"/>
        <end position="190"/>
    </location>
</feature>
<evidence type="ECO:0000256" key="2">
    <source>
        <dbReference type="ARBA" id="ARBA00022723"/>
    </source>
</evidence>
<evidence type="ECO:0000256" key="1">
    <source>
        <dbReference type="ARBA" id="ARBA00022670"/>
    </source>
</evidence>
<comment type="similarity">
    <text evidence="6">Belongs to the peptidase M48 family.</text>
</comment>
<dbReference type="GO" id="GO:0046872">
    <property type="term" value="F:metal ion binding"/>
    <property type="evidence" value="ECO:0007669"/>
    <property type="project" value="UniProtKB-KW"/>
</dbReference>
<feature type="domain" description="Peptidase M48" evidence="9">
    <location>
        <begin position="39"/>
        <end position="116"/>
    </location>
</feature>
<evidence type="ECO:0000313" key="10">
    <source>
        <dbReference type="EMBL" id="TSC97118.1"/>
    </source>
</evidence>
<reference evidence="10 11" key="1">
    <citation type="submission" date="2017-07" db="EMBL/GenBank/DDBJ databases">
        <title>Mechanisms for carbon and nitrogen cycling indicate functional differentiation within the Candidate Phyla Radiation.</title>
        <authorList>
            <person name="Danczak R.E."/>
            <person name="Johnston M.D."/>
            <person name="Kenah C."/>
            <person name="Slattery M."/>
            <person name="Wrighton K.C."/>
            <person name="Wilkins M.J."/>
        </authorList>
    </citation>
    <scope>NUCLEOTIDE SEQUENCE [LARGE SCALE GENOMIC DNA]</scope>
    <source>
        <strain evidence="10">Licking1014_2</strain>
    </source>
</reference>
<evidence type="ECO:0000256" key="8">
    <source>
        <dbReference type="SAM" id="Phobius"/>
    </source>
</evidence>
<gene>
    <name evidence="10" type="ORF">CEN88_172</name>
</gene>
<keyword evidence="8" id="KW-0472">Membrane</keyword>
<dbReference type="Pfam" id="PF01435">
    <property type="entry name" value="Peptidase_M48"/>
    <property type="match status" value="1"/>
</dbReference>
<comment type="cofactor">
    <cofactor evidence="6">
        <name>Zn(2+)</name>
        <dbReference type="ChEBI" id="CHEBI:29105"/>
    </cofactor>
    <text evidence="6">Binds 1 zinc ion per subunit.</text>
</comment>
<keyword evidence="5 6" id="KW-0482">Metalloprotease</keyword>
<dbReference type="AlphaFoldDB" id="A0A554LW84"/>
<comment type="caution">
    <text evidence="10">The sequence shown here is derived from an EMBL/GenBank/DDBJ whole genome shotgun (WGS) entry which is preliminary data.</text>
</comment>
<evidence type="ECO:0000256" key="4">
    <source>
        <dbReference type="ARBA" id="ARBA00022833"/>
    </source>
</evidence>
<dbReference type="Gene3D" id="3.30.2010.10">
    <property type="entry name" value="Metalloproteases ('zincins'), catalytic domain"/>
    <property type="match status" value="1"/>
</dbReference>
<dbReference type="Proteomes" id="UP000318711">
    <property type="component" value="Unassembled WGS sequence"/>
</dbReference>
<keyword evidence="1 6" id="KW-0645">Protease</keyword>
<keyword evidence="8" id="KW-1133">Transmembrane helix</keyword>
<dbReference type="GO" id="GO:0006508">
    <property type="term" value="P:proteolysis"/>
    <property type="evidence" value="ECO:0007669"/>
    <property type="project" value="UniProtKB-KW"/>
</dbReference>
<feature type="transmembrane region" description="Helical" evidence="8">
    <location>
        <begin position="6"/>
        <end position="29"/>
    </location>
</feature>
<evidence type="ECO:0000256" key="5">
    <source>
        <dbReference type="ARBA" id="ARBA00023049"/>
    </source>
</evidence>
<name>A0A554LW84_9BACT</name>
<organism evidence="10 11">
    <name type="scientific">Candidatus Berkelbacteria bacterium Licking1014_2</name>
    <dbReference type="NCBI Taxonomy" id="2017146"/>
    <lineage>
        <taxon>Bacteria</taxon>
        <taxon>Candidatus Berkelbacteria</taxon>
    </lineage>
</organism>
<dbReference type="EMBL" id="VMGL01000014">
    <property type="protein sequence ID" value="TSC97118.1"/>
    <property type="molecule type" value="Genomic_DNA"/>
</dbReference>
<keyword evidence="2" id="KW-0479">Metal-binding</keyword>
<keyword evidence="3 6" id="KW-0378">Hydrolase</keyword>
<proteinExistence type="inferred from homology"/>
<evidence type="ECO:0000256" key="6">
    <source>
        <dbReference type="RuleBase" id="RU003983"/>
    </source>
</evidence>
<evidence type="ECO:0000256" key="7">
    <source>
        <dbReference type="SAM" id="MobiDB-lite"/>
    </source>
</evidence>
<feature type="region of interest" description="Disordered" evidence="7">
    <location>
        <begin position="136"/>
        <end position="197"/>
    </location>
</feature>
<keyword evidence="8" id="KW-0812">Transmembrane</keyword>
<dbReference type="GO" id="GO:0004222">
    <property type="term" value="F:metalloendopeptidase activity"/>
    <property type="evidence" value="ECO:0007669"/>
    <property type="project" value="InterPro"/>
</dbReference>
<keyword evidence="4 6" id="KW-0862">Zinc</keyword>
<accession>A0A554LW84</accession>
<evidence type="ECO:0000259" key="9">
    <source>
        <dbReference type="Pfam" id="PF01435"/>
    </source>
</evidence>
<evidence type="ECO:0000313" key="11">
    <source>
        <dbReference type="Proteomes" id="UP000318711"/>
    </source>
</evidence>
<sequence>METVLLGTIFIIVVVTFAIVAITFCFTGFPPAHGAGLESQEQRLQRISSRLTTANNGFQGVDFQLENNKEINAMAGNGRIIVYSGLMTAMSDDEVAWVLSHELSHFRSRDDRKAGATAMTWDIIGRVAEEKGGQKVGLIARPGNGRGADFESSRLPPRHAHAHRPGTSGDYNTYYRDRRHHHRGGRRPRPRPNGGGE</sequence>
<protein>
    <recommendedName>
        <fullName evidence="9">Peptidase M48 domain-containing protein</fullName>
    </recommendedName>
</protein>